<dbReference type="Pfam" id="PF08668">
    <property type="entry name" value="HDOD"/>
    <property type="match status" value="1"/>
</dbReference>
<gene>
    <name evidence="2" type="ORF">HNP49_003314</name>
</gene>
<dbReference type="Gene3D" id="3.30.450.40">
    <property type="match status" value="1"/>
</dbReference>
<evidence type="ECO:0000259" key="1">
    <source>
        <dbReference type="PROSITE" id="PS51833"/>
    </source>
</evidence>
<comment type="caution">
    <text evidence="2">The sequence shown here is derived from an EMBL/GenBank/DDBJ whole genome shotgun (WGS) entry which is preliminary data.</text>
</comment>
<dbReference type="AlphaFoldDB" id="A0A7X0BVV6"/>
<organism evidence="2 3">
    <name type="scientific">Pseudomonas fluvialis</name>
    <dbReference type="NCBI Taxonomy" id="1793966"/>
    <lineage>
        <taxon>Bacteria</taxon>
        <taxon>Pseudomonadati</taxon>
        <taxon>Pseudomonadota</taxon>
        <taxon>Gammaproteobacteria</taxon>
        <taxon>Pseudomonadales</taxon>
        <taxon>Pseudomonadaceae</taxon>
        <taxon>Pseudomonas</taxon>
    </lineage>
</organism>
<evidence type="ECO:0000313" key="2">
    <source>
        <dbReference type="EMBL" id="MBB6343126.1"/>
    </source>
</evidence>
<feature type="domain" description="HDOD" evidence="1">
    <location>
        <begin position="20"/>
        <end position="216"/>
    </location>
</feature>
<dbReference type="Proteomes" id="UP000557193">
    <property type="component" value="Unassembled WGS sequence"/>
</dbReference>
<dbReference type="PANTHER" id="PTHR33525:SF3">
    <property type="entry name" value="RIBONUCLEASE Y"/>
    <property type="match status" value="1"/>
</dbReference>
<dbReference type="SUPFAM" id="SSF55781">
    <property type="entry name" value="GAF domain-like"/>
    <property type="match status" value="1"/>
</dbReference>
<dbReference type="InterPro" id="IPR052340">
    <property type="entry name" value="RNase_Y/CdgJ"/>
</dbReference>
<accession>A0A7X0BVV6</accession>
<protein>
    <submittedName>
        <fullName evidence="2">HD-like signal output (HDOD) protein</fullName>
    </submittedName>
</protein>
<dbReference type="EMBL" id="JACHLL010000006">
    <property type="protein sequence ID" value="MBB6343126.1"/>
    <property type="molecule type" value="Genomic_DNA"/>
</dbReference>
<dbReference type="InterPro" id="IPR029016">
    <property type="entry name" value="GAF-like_dom_sf"/>
</dbReference>
<dbReference type="RefSeq" id="WP_260407226.1">
    <property type="nucleotide sequence ID" value="NZ_JACHLL010000006.1"/>
</dbReference>
<evidence type="ECO:0000313" key="3">
    <source>
        <dbReference type="Proteomes" id="UP000557193"/>
    </source>
</evidence>
<proteinExistence type="predicted"/>
<dbReference type="PANTHER" id="PTHR33525">
    <property type="match status" value="1"/>
</dbReference>
<sequence length="481" mass="52779">MGERTFGLAGWVERLGEAELPALASVVKNLQETASSASNVSVQRVADVLLHDAALTAKVLRVANSVYYNPSQEVIKTISRAIVLMGFENVRLIGLSVSLVDGLLTRVPREQLQELLARSFHAAVQARNIAGYVLAKHQEEVFIAALLHHMGEMAFWGCAGDEADDLAEAMQQPGADVEQVAREFLGVSFRQLTQGLLKNWNLGETASLAHNPKLQNDPAVRAVTLGVKISEAALDGWGCDAMQKLVGEMAEFTSLSPDDALLQVLASAEEAVKVAATFGAGKLCRLIPNTDPDQVRLQQEQRRARLLQPNLLLLQQSLQELGQLVTQKGDVQLILDSLLKGLHQGAGLERVVVAVLADGQSCFRCKRAEGEGAERWQQEFMLPVDQPQQQHIFSYVLRSRETLWMGVPATHALNDLVTLPLRQWIGGGMFFIAPLLAGKREIGVVYADSRLSGRTLKHEQFVAFQRFTQLASRCLEALTKR</sequence>
<dbReference type="Gene3D" id="1.10.3210.10">
    <property type="entry name" value="Hypothetical protein af1432"/>
    <property type="match status" value="1"/>
</dbReference>
<name>A0A7X0BVV6_9PSED</name>
<dbReference type="InterPro" id="IPR013976">
    <property type="entry name" value="HDOD"/>
</dbReference>
<keyword evidence="3" id="KW-1185">Reference proteome</keyword>
<dbReference type="PROSITE" id="PS51833">
    <property type="entry name" value="HDOD"/>
    <property type="match status" value="1"/>
</dbReference>
<dbReference type="SUPFAM" id="SSF109604">
    <property type="entry name" value="HD-domain/PDEase-like"/>
    <property type="match status" value="1"/>
</dbReference>
<reference evidence="2 3" key="1">
    <citation type="submission" date="2020-08" db="EMBL/GenBank/DDBJ databases">
        <title>Functional genomics of gut bacteria from endangered species of beetles.</title>
        <authorList>
            <person name="Carlos-Shanley C."/>
        </authorList>
    </citation>
    <scope>NUCLEOTIDE SEQUENCE [LARGE SCALE GENOMIC DNA]</scope>
    <source>
        <strain evidence="2 3">S00202</strain>
    </source>
</reference>